<sequence>EPKFSGPIANVTVPVGRDAFLTCSVHDLLNFKIAWLRVDTQTILTIHNQVITKNQRITLSHTEHRIWQLRIRDVKESDHGWYMCQINTDPMKSQVGYLNVVVPADIVDYETSHDVVVERNQNVTLVCTAKGLPEPLITWRREKDQPLYNTAKGQVFTSEGPNLTLWQVTRSHMGAYLCIASNGIPPIVIRPTIWTRYTTIYVNYRQSVTLECISESHPISVNYWLKGTEIIEGGTYESTNEKHIYKIIMRLMVRPTKVQDFGEYKCIAKNQLGFMEQTIRLRYKNKHNLQHLYQTNNRNNQLIVFEELVTNVGFSISSWPSFHCLKKSLFIVTSTEAYTTVTIELS</sequence>
<dbReference type="Pfam" id="PF13927">
    <property type="entry name" value="Ig_3"/>
    <property type="match status" value="2"/>
</dbReference>
<dbReference type="AlphaFoldDB" id="A0A1A9ZHU2"/>
<keyword evidence="6" id="KW-1015">Disulfide bond</keyword>
<evidence type="ECO:0000256" key="2">
    <source>
        <dbReference type="ARBA" id="ARBA00022475"/>
    </source>
</evidence>
<dbReference type="Gene3D" id="2.60.40.10">
    <property type="entry name" value="Immunoglobulins"/>
    <property type="match status" value="3"/>
</dbReference>
<dbReference type="InterPro" id="IPR003598">
    <property type="entry name" value="Ig_sub2"/>
</dbReference>
<dbReference type="SMART" id="SM00409">
    <property type="entry name" value="IG"/>
    <property type="match status" value="3"/>
</dbReference>
<dbReference type="GO" id="GO:0005886">
    <property type="term" value="C:plasma membrane"/>
    <property type="evidence" value="ECO:0007669"/>
    <property type="project" value="UniProtKB-SubCell"/>
</dbReference>
<dbReference type="InterPro" id="IPR007110">
    <property type="entry name" value="Ig-like_dom"/>
</dbReference>
<evidence type="ECO:0000256" key="3">
    <source>
        <dbReference type="ARBA" id="ARBA00022729"/>
    </source>
</evidence>
<proteinExistence type="predicted"/>
<keyword evidence="2" id="KW-1003">Cell membrane</keyword>
<organism evidence="10 11">
    <name type="scientific">Glossina pallidipes</name>
    <name type="common">Tsetse fly</name>
    <dbReference type="NCBI Taxonomy" id="7398"/>
    <lineage>
        <taxon>Eukaryota</taxon>
        <taxon>Metazoa</taxon>
        <taxon>Ecdysozoa</taxon>
        <taxon>Arthropoda</taxon>
        <taxon>Hexapoda</taxon>
        <taxon>Insecta</taxon>
        <taxon>Pterygota</taxon>
        <taxon>Neoptera</taxon>
        <taxon>Endopterygota</taxon>
        <taxon>Diptera</taxon>
        <taxon>Brachycera</taxon>
        <taxon>Muscomorpha</taxon>
        <taxon>Hippoboscoidea</taxon>
        <taxon>Glossinidae</taxon>
        <taxon>Glossina</taxon>
    </lineage>
</organism>
<keyword evidence="3" id="KW-0732">Signal</keyword>
<keyword evidence="11" id="KW-1185">Reference proteome</keyword>
<dbReference type="InterPro" id="IPR003599">
    <property type="entry name" value="Ig_sub"/>
</dbReference>
<dbReference type="EnsemblMetazoa" id="GPAI015019-RA">
    <property type="protein sequence ID" value="GPAI015019-PA"/>
    <property type="gene ID" value="GPAI015019"/>
</dbReference>
<keyword evidence="7" id="KW-0325">Glycoprotein</keyword>
<evidence type="ECO:0000256" key="4">
    <source>
        <dbReference type="ARBA" id="ARBA00022737"/>
    </source>
</evidence>
<feature type="domain" description="Ig-like" evidence="9">
    <location>
        <begin position="185"/>
        <end position="282"/>
    </location>
</feature>
<dbReference type="Pfam" id="PF00047">
    <property type="entry name" value="ig"/>
    <property type="match status" value="1"/>
</dbReference>
<dbReference type="SUPFAM" id="SSF48726">
    <property type="entry name" value="Immunoglobulin"/>
    <property type="match status" value="3"/>
</dbReference>
<evidence type="ECO:0000259" key="9">
    <source>
        <dbReference type="PROSITE" id="PS50835"/>
    </source>
</evidence>
<dbReference type="PANTHER" id="PTHR12231">
    <property type="entry name" value="CTX-RELATED TYPE I TRANSMEMBRANE PROTEIN"/>
    <property type="match status" value="1"/>
</dbReference>
<dbReference type="InterPro" id="IPR051170">
    <property type="entry name" value="Neural/epithelial_adhesion"/>
</dbReference>
<reference evidence="11" key="1">
    <citation type="submission" date="2014-03" db="EMBL/GenBank/DDBJ databases">
        <authorList>
            <person name="Aksoy S."/>
            <person name="Warren W."/>
            <person name="Wilson R.K."/>
        </authorList>
    </citation>
    <scope>NUCLEOTIDE SEQUENCE [LARGE SCALE GENOMIC DNA]</scope>
    <source>
        <strain evidence="11">IAEA</strain>
    </source>
</reference>
<dbReference type="GO" id="GO:0043005">
    <property type="term" value="C:neuron projection"/>
    <property type="evidence" value="ECO:0007669"/>
    <property type="project" value="TreeGrafter"/>
</dbReference>
<dbReference type="FunFam" id="2.60.40.10:FF:000328">
    <property type="entry name" value="CLUMA_CG000981, isoform A"/>
    <property type="match status" value="1"/>
</dbReference>
<comment type="subcellular location">
    <subcellularLocation>
        <location evidence="1">Cell membrane</location>
    </subcellularLocation>
</comment>
<dbReference type="InterPro" id="IPR036179">
    <property type="entry name" value="Ig-like_dom_sf"/>
</dbReference>
<name>A0A1A9ZHU2_GLOPL</name>
<dbReference type="VEuPathDB" id="VectorBase:GPAI015019"/>
<dbReference type="PROSITE" id="PS50835">
    <property type="entry name" value="IG_LIKE"/>
    <property type="match status" value="3"/>
</dbReference>
<evidence type="ECO:0000256" key="6">
    <source>
        <dbReference type="ARBA" id="ARBA00023157"/>
    </source>
</evidence>
<evidence type="ECO:0000313" key="11">
    <source>
        <dbReference type="Proteomes" id="UP000092445"/>
    </source>
</evidence>
<accession>A0A1A9ZHU2</accession>
<keyword evidence="5" id="KW-0472">Membrane</keyword>
<dbReference type="SMART" id="SM00408">
    <property type="entry name" value="IGc2"/>
    <property type="match status" value="3"/>
</dbReference>
<dbReference type="FunFam" id="2.60.40.10:FF:000392">
    <property type="entry name" value="CLUMA_CG000981, isoform A"/>
    <property type="match status" value="1"/>
</dbReference>
<protein>
    <recommendedName>
        <fullName evidence="9">Ig-like domain-containing protein</fullName>
    </recommendedName>
</protein>
<feature type="domain" description="Ig-like" evidence="9">
    <location>
        <begin position="2"/>
        <end position="96"/>
    </location>
</feature>
<evidence type="ECO:0000256" key="7">
    <source>
        <dbReference type="ARBA" id="ARBA00023180"/>
    </source>
</evidence>
<dbReference type="Proteomes" id="UP000092445">
    <property type="component" value="Unassembled WGS sequence"/>
</dbReference>
<dbReference type="InterPro" id="IPR013783">
    <property type="entry name" value="Ig-like_fold"/>
</dbReference>
<reference evidence="10" key="2">
    <citation type="submission" date="2020-05" db="UniProtKB">
        <authorList>
            <consortium name="EnsemblMetazoa"/>
        </authorList>
    </citation>
    <scope>IDENTIFICATION</scope>
    <source>
        <strain evidence="10">IAEA</strain>
    </source>
</reference>
<evidence type="ECO:0000256" key="1">
    <source>
        <dbReference type="ARBA" id="ARBA00004236"/>
    </source>
</evidence>
<keyword evidence="8" id="KW-0393">Immunoglobulin domain</keyword>
<dbReference type="InterPro" id="IPR013151">
    <property type="entry name" value="Immunoglobulin_dom"/>
</dbReference>
<keyword evidence="4" id="KW-0677">Repeat</keyword>
<evidence type="ECO:0000313" key="10">
    <source>
        <dbReference type="EnsemblMetazoa" id="GPAI015019-PA"/>
    </source>
</evidence>
<dbReference type="STRING" id="7398.A0A1A9ZHU2"/>
<evidence type="ECO:0000256" key="5">
    <source>
        <dbReference type="ARBA" id="ARBA00023136"/>
    </source>
</evidence>
<feature type="domain" description="Ig-like" evidence="9">
    <location>
        <begin position="103"/>
        <end position="183"/>
    </location>
</feature>
<evidence type="ECO:0000256" key="8">
    <source>
        <dbReference type="ARBA" id="ARBA00023319"/>
    </source>
</evidence>
<dbReference type="PANTHER" id="PTHR12231:SF253">
    <property type="entry name" value="DPR-INTERACTING PROTEIN ETA, ISOFORM B-RELATED"/>
    <property type="match status" value="1"/>
</dbReference>